<feature type="compositionally biased region" description="Polar residues" evidence="1">
    <location>
        <begin position="11"/>
        <end position="23"/>
    </location>
</feature>
<name>A0A183N8E2_9TREM</name>
<dbReference type="EMBL" id="UZAI01020500">
    <property type="protein sequence ID" value="VDP51798.1"/>
    <property type="molecule type" value="Genomic_DNA"/>
</dbReference>
<gene>
    <name evidence="2" type="ORF">SMRZ_LOCUS24567</name>
</gene>
<sequence length="91" mass="10008">MENNFGKRESSPNSQPNKGSKSVTPMADDSERDNVEPLSAEQHAYCPQISLSSPDSPCYNLSIFACSMPTIRQVDIQDTIPRCIEKSAQST</sequence>
<keyword evidence="3" id="KW-1185">Reference proteome</keyword>
<proteinExistence type="predicted"/>
<protein>
    <submittedName>
        <fullName evidence="2">Uncharacterized protein</fullName>
    </submittedName>
</protein>
<evidence type="ECO:0000313" key="3">
    <source>
        <dbReference type="Proteomes" id="UP000277204"/>
    </source>
</evidence>
<dbReference type="Proteomes" id="UP000277204">
    <property type="component" value="Unassembled WGS sequence"/>
</dbReference>
<feature type="compositionally biased region" description="Basic and acidic residues" evidence="1">
    <location>
        <begin position="1"/>
        <end position="10"/>
    </location>
</feature>
<accession>A0A183N8E2</accession>
<reference evidence="2 3" key="1">
    <citation type="submission" date="2018-11" db="EMBL/GenBank/DDBJ databases">
        <authorList>
            <consortium name="Pathogen Informatics"/>
        </authorList>
    </citation>
    <scope>NUCLEOTIDE SEQUENCE [LARGE SCALE GENOMIC DNA]</scope>
    <source>
        <strain evidence="2 3">Zambia</strain>
    </source>
</reference>
<evidence type="ECO:0000313" key="2">
    <source>
        <dbReference type="EMBL" id="VDP51798.1"/>
    </source>
</evidence>
<organism evidence="2 3">
    <name type="scientific">Schistosoma margrebowiei</name>
    <dbReference type="NCBI Taxonomy" id="48269"/>
    <lineage>
        <taxon>Eukaryota</taxon>
        <taxon>Metazoa</taxon>
        <taxon>Spiralia</taxon>
        <taxon>Lophotrochozoa</taxon>
        <taxon>Platyhelminthes</taxon>
        <taxon>Trematoda</taxon>
        <taxon>Digenea</taxon>
        <taxon>Strigeidida</taxon>
        <taxon>Schistosomatoidea</taxon>
        <taxon>Schistosomatidae</taxon>
        <taxon>Schistosoma</taxon>
    </lineage>
</organism>
<feature type="region of interest" description="Disordered" evidence="1">
    <location>
        <begin position="1"/>
        <end position="39"/>
    </location>
</feature>
<evidence type="ECO:0000256" key="1">
    <source>
        <dbReference type="SAM" id="MobiDB-lite"/>
    </source>
</evidence>
<dbReference type="AlphaFoldDB" id="A0A183N8E2"/>